<evidence type="ECO:0000256" key="7">
    <source>
        <dbReference type="ARBA" id="ARBA00023012"/>
    </source>
</evidence>
<dbReference type="Proteomes" id="UP000318416">
    <property type="component" value="Unassembled WGS sequence"/>
</dbReference>
<feature type="domain" description="Signal transduction histidine kinase subgroup 3 dimerisation and phosphoacceptor" evidence="10">
    <location>
        <begin position="165"/>
        <end position="228"/>
    </location>
</feature>
<evidence type="ECO:0000313" key="11">
    <source>
        <dbReference type="EMBL" id="TWE17236.1"/>
    </source>
</evidence>
<feature type="domain" description="Histidine kinase/HSP90-like ATPase" evidence="9">
    <location>
        <begin position="270"/>
        <end position="358"/>
    </location>
</feature>
<dbReference type="PANTHER" id="PTHR24421:SF37">
    <property type="entry name" value="SENSOR HISTIDINE KINASE NARS"/>
    <property type="match status" value="1"/>
</dbReference>
<reference evidence="11 12" key="1">
    <citation type="submission" date="2019-06" db="EMBL/GenBank/DDBJ databases">
        <title>Sequencing the genomes of 1000 actinobacteria strains.</title>
        <authorList>
            <person name="Klenk H.-P."/>
        </authorList>
    </citation>
    <scope>NUCLEOTIDE SEQUENCE [LARGE SCALE GENOMIC DNA]</scope>
    <source>
        <strain evidence="11 12">DSM 41649</strain>
    </source>
</reference>
<sequence length="364" mass="38969">MGCEVGTEIGSAMARSLDVHGPDIIARYREELFRAGNPLAVDEQIWRESAQQARAVLADCVLALELGRRQTARTAATQVADHGRRRASAGISPRYAVVAGTVLFEIVMDRLVPAAEGRPEGAEQIRIAAEALQQSISSRLETAVVGYDQVLLERINRLQSGGQRSLARAIHDELGNTISLAMRHLELYEHLTPGPAKPADAQLVAAKQALVDSMQGIRDIVTSLRRDELAGSLEQALKLFVASVGGTRPEIEVRVTGDEAWAPQHVLVEVFLAVRECLRNSLSHADADWIWADVTINPHSIGVSVVDDGVGFDVTAALEAGANGLTSVTERVELLGGVAAISGIPSVGTRVTMSIPLPEWADGH</sequence>
<name>A0A561ENQ1_9ACTN</name>
<dbReference type="CDD" id="cd16917">
    <property type="entry name" value="HATPase_UhpB-NarQ-NarX-like"/>
    <property type="match status" value="1"/>
</dbReference>
<comment type="caution">
    <text evidence="11">The sequence shown here is derived from an EMBL/GenBank/DDBJ whole genome shotgun (WGS) entry which is preliminary data.</text>
</comment>
<evidence type="ECO:0000256" key="2">
    <source>
        <dbReference type="ARBA" id="ARBA00022475"/>
    </source>
</evidence>
<comment type="subcellular location">
    <subcellularLocation>
        <location evidence="1">Cell membrane</location>
        <topology evidence="1">Multi-pass membrane protein</topology>
    </subcellularLocation>
</comment>
<evidence type="ECO:0000256" key="5">
    <source>
        <dbReference type="ARBA" id="ARBA00022777"/>
    </source>
</evidence>
<keyword evidence="8" id="KW-0472">Membrane</keyword>
<keyword evidence="2" id="KW-1003">Cell membrane</keyword>
<evidence type="ECO:0000259" key="10">
    <source>
        <dbReference type="Pfam" id="PF07730"/>
    </source>
</evidence>
<dbReference type="OrthoDB" id="144293at2"/>
<dbReference type="Gene3D" id="3.30.565.10">
    <property type="entry name" value="Histidine kinase-like ATPase, C-terminal domain"/>
    <property type="match status" value="1"/>
</dbReference>
<proteinExistence type="predicted"/>
<accession>A0A561ENQ1</accession>
<keyword evidence="4" id="KW-0812">Transmembrane</keyword>
<keyword evidence="6" id="KW-1133">Transmembrane helix</keyword>
<dbReference type="GO" id="GO:0046983">
    <property type="term" value="F:protein dimerization activity"/>
    <property type="evidence" value="ECO:0007669"/>
    <property type="project" value="InterPro"/>
</dbReference>
<keyword evidence="12" id="KW-1185">Reference proteome</keyword>
<dbReference type="InterPro" id="IPR011712">
    <property type="entry name" value="Sig_transdc_His_kin_sub3_dim/P"/>
</dbReference>
<evidence type="ECO:0000256" key="4">
    <source>
        <dbReference type="ARBA" id="ARBA00022692"/>
    </source>
</evidence>
<dbReference type="GO" id="GO:0000155">
    <property type="term" value="F:phosphorelay sensor kinase activity"/>
    <property type="evidence" value="ECO:0007669"/>
    <property type="project" value="InterPro"/>
</dbReference>
<evidence type="ECO:0000256" key="8">
    <source>
        <dbReference type="ARBA" id="ARBA00023136"/>
    </source>
</evidence>
<dbReference type="InterPro" id="IPR050482">
    <property type="entry name" value="Sensor_HK_TwoCompSys"/>
</dbReference>
<evidence type="ECO:0000256" key="3">
    <source>
        <dbReference type="ARBA" id="ARBA00022679"/>
    </source>
</evidence>
<evidence type="ECO:0000259" key="9">
    <source>
        <dbReference type="Pfam" id="PF02518"/>
    </source>
</evidence>
<keyword evidence="5 11" id="KW-0418">Kinase</keyword>
<evidence type="ECO:0000313" key="12">
    <source>
        <dbReference type="Proteomes" id="UP000318416"/>
    </source>
</evidence>
<dbReference type="SUPFAM" id="SSF55874">
    <property type="entry name" value="ATPase domain of HSP90 chaperone/DNA topoisomerase II/histidine kinase"/>
    <property type="match status" value="1"/>
</dbReference>
<gene>
    <name evidence="11" type="ORF">FB465_2244</name>
</gene>
<dbReference type="Pfam" id="PF07730">
    <property type="entry name" value="HisKA_3"/>
    <property type="match status" value="1"/>
</dbReference>
<keyword evidence="3" id="KW-0808">Transferase</keyword>
<dbReference type="AlphaFoldDB" id="A0A561ENQ1"/>
<protein>
    <submittedName>
        <fullName evidence="11">Histidine kinase</fullName>
    </submittedName>
</protein>
<dbReference type="Pfam" id="PF02518">
    <property type="entry name" value="HATPase_c"/>
    <property type="match status" value="1"/>
</dbReference>
<dbReference type="InterPro" id="IPR036890">
    <property type="entry name" value="HATPase_C_sf"/>
</dbReference>
<dbReference type="EMBL" id="VIVR01000001">
    <property type="protein sequence ID" value="TWE17236.1"/>
    <property type="molecule type" value="Genomic_DNA"/>
</dbReference>
<dbReference type="PANTHER" id="PTHR24421">
    <property type="entry name" value="NITRATE/NITRITE SENSOR PROTEIN NARX-RELATED"/>
    <property type="match status" value="1"/>
</dbReference>
<keyword evidence="7" id="KW-0902">Two-component regulatory system</keyword>
<evidence type="ECO:0000256" key="6">
    <source>
        <dbReference type="ARBA" id="ARBA00022989"/>
    </source>
</evidence>
<organism evidence="11 12">
    <name type="scientific">Kitasatospora atroaurantiaca</name>
    <dbReference type="NCBI Taxonomy" id="285545"/>
    <lineage>
        <taxon>Bacteria</taxon>
        <taxon>Bacillati</taxon>
        <taxon>Actinomycetota</taxon>
        <taxon>Actinomycetes</taxon>
        <taxon>Kitasatosporales</taxon>
        <taxon>Streptomycetaceae</taxon>
        <taxon>Kitasatospora</taxon>
    </lineage>
</organism>
<dbReference type="InterPro" id="IPR003594">
    <property type="entry name" value="HATPase_dom"/>
</dbReference>
<dbReference type="GO" id="GO:0005886">
    <property type="term" value="C:plasma membrane"/>
    <property type="evidence" value="ECO:0007669"/>
    <property type="project" value="UniProtKB-SubCell"/>
</dbReference>
<dbReference type="Gene3D" id="1.20.5.1930">
    <property type="match status" value="1"/>
</dbReference>
<evidence type="ECO:0000256" key="1">
    <source>
        <dbReference type="ARBA" id="ARBA00004651"/>
    </source>
</evidence>